<dbReference type="PROSITE" id="PS50262">
    <property type="entry name" value="G_PROTEIN_RECEP_F1_2"/>
    <property type="match status" value="1"/>
</dbReference>
<organism evidence="10 11">
    <name type="scientific">Menidia menidia</name>
    <name type="common">Atlantic silverside</name>
    <dbReference type="NCBI Taxonomy" id="238744"/>
    <lineage>
        <taxon>Eukaryota</taxon>
        <taxon>Metazoa</taxon>
        <taxon>Chordata</taxon>
        <taxon>Craniata</taxon>
        <taxon>Vertebrata</taxon>
        <taxon>Euteleostomi</taxon>
        <taxon>Actinopterygii</taxon>
        <taxon>Neopterygii</taxon>
        <taxon>Teleostei</taxon>
        <taxon>Neoteleostei</taxon>
        <taxon>Acanthomorphata</taxon>
        <taxon>Ovalentaria</taxon>
        <taxon>Atherinomorphae</taxon>
        <taxon>Atheriniformes</taxon>
        <taxon>Atherinopsidae</taxon>
        <taxon>Menidiinae</taxon>
        <taxon>Menidia</taxon>
    </lineage>
</organism>
<comment type="caution">
    <text evidence="10">The sequence shown here is derived from an EMBL/GenBank/DDBJ whole genome shotgun (WGS) entry which is preliminary data.</text>
</comment>
<keyword evidence="6" id="KW-0675">Receptor</keyword>
<evidence type="ECO:0000256" key="5">
    <source>
        <dbReference type="ARBA" id="ARBA00023136"/>
    </source>
</evidence>
<proteinExistence type="predicted"/>
<dbReference type="InterPro" id="IPR017452">
    <property type="entry name" value="GPCR_Rhodpsn_7TM"/>
</dbReference>
<feature type="domain" description="G-protein coupled receptors family 1 profile" evidence="9">
    <location>
        <begin position="1"/>
        <end position="104"/>
    </location>
</feature>
<evidence type="ECO:0000256" key="1">
    <source>
        <dbReference type="ARBA" id="ARBA00004141"/>
    </source>
</evidence>
<dbReference type="SUPFAM" id="SSF81321">
    <property type="entry name" value="Family A G protein-coupled receptor-like"/>
    <property type="match status" value="1"/>
</dbReference>
<protein>
    <submittedName>
        <fullName evidence="10">(Atlantic silverside) hypothetical protein</fullName>
    </submittedName>
</protein>
<comment type="subcellular location">
    <subcellularLocation>
        <location evidence="1">Membrane</location>
        <topology evidence="1">Multi-pass membrane protein</topology>
    </subcellularLocation>
</comment>
<dbReference type="InterPro" id="IPR000276">
    <property type="entry name" value="GPCR_Rhodpsn"/>
</dbReference>
<evidence type="ECO:0000256" key="4">
    <source>
        <dbReference type="ARBA" id="ARBA00023040"/>
    </source>
</evidence>
<evidence type="ECO:0000313" key="10">
    <source>
        <dbReference type="EMBL" id="CAG5928434.1"/>
    </source>
</evidence>
<keyword evidence="5 8" id="KW-0472">Membrane</keyword>
<keyword evidence="11" id="KW-1185">Reference proteome</keyword>
<dbReference type="Proteomes" id="UP000677803">
    <property type="component" value="Unassembled WGS sequence"/>
</dbReference>
<name>A0A8S4B8H6_9TELE</name>
<keyword evidence="2 8" id="KW-0812">Transmembrane</keyword>
<evidence type="ECO:0000256" key="3">
    <source>
        <dbReference type="ARBA" id="ARBA00022989"/>
    </source>
</evidence>
<dbReference type="GO" id="GO:0016020">
    <property type="term" value="C:membrane"/>
    <property type="evidence" value="ECO:0007669"/>
    <property type="project" value="UniProtKB-SubCell"/>
</dbReference>
<evidence type="ECO:0000256" key="8">
    <source>
        <dbReference type="SAM" id="Phobius"/>
    </source>
</evidence>
<dbReference type="PANTHER" id="PTHR46048:SF11">
    <property type="entry name" value="12-(S)-HYDROXY-5,8,10,14-EICOSATETRAENOIC ACID RECEPTOR"/>
    <property type="match status" value="1"/>
</dbReference>
<evidence type="ECO:0000259" key="9">
    <source>
        <dbReference type="PROSITE" id="PS50262"/>
    </source>
</evidence>
<dbReference type="AlphaFoldDB" id="A0A8S4B8H6"/>
<dbReference type="OrthoDB" id="8895966at2759"/>
<sequence>MSPVVFFSQIIIPFFVLVYCTSRIVTRLRRKTIGDKTKLRRAVFVVTSVVVVFSVCFLPCAVARAALLAVRLKGWEEAEKVAVQVYDSLMVLSYTDCLLDPLVYCFCHSGFKDAYVSAFCPPFLQRRLLSADFGLGTNTTTTITTNTTSAVKITPLQNPEK</sequence>
<gene>
    <name evidence="10" type="ORF">MMEN_LOCUS12086</name>
</gene>
<dbReference type="PANTHER" id="PTHR46048">
    <property type="entry name" value="HYDROXYCARBOXYLIC ACID RECEPTOR 2"/>
    <property type="match status" value="1"/>
</dbReference>
<dbReference type="GO" id="GO:0004930">
    <property type="term" value="F:G protein-coupled receptor activity"/>
    <property type="evidence" value="ECO:0007669"/>
    <property type="project" value="UniProtKB-KW"/>
</dbReference>
<keyword evidence="4" id="KW-0297">G-protein coupled receptor</keyword>
<dbReference type="Gene3D" id="1.20.1070.10">
    <property type="entry name" value="Rhodopsin 7-helix transmembrane proteins"/>
    <property type="match status" value="1"/>
</dbReference>
<dbReference type="InterPro" id="IPR051893">
    <property type="entry name" value="HCARs"/>
</dbReference>
<dbReference type="EMBL" id="CAJRST010012224">
    <property type="protein sequence ID" value="CAG5928434.1"/>
    <property type="molecule type" value="Genomic_DNA"/>
</dbReference>
<evidence type="ECO:0000256" key="6">
    <source>
        <dbReference type="ARBA" id="ARBA00023170"/>
    </source>
</evidence>
<evidence type="ECO:0000313" key="11">
    <source>
        <dbReference type="Proteomes" id="UP000677803"/>
    </source>
</evidence>
<keyword evidence="3 8" id="KW-1133">Transmembrane helix</keyword>
<feature type="transmembrane region" description="Helical" evidence="8">
    <location>
        <begin position="6"/>
        <end position="22"/>
    </location>
</feature>
<evidence type="ECO:0000256" key="2">
    <source>
        <dbReference type="ARBA" id="ARBA00022692"/>
    </source>
</evidence>
<feature type="transmembrane region" description="Helical" evidence="8">
    <location>
        <begin position="43"/>
        <end position="67"/>
    </location>
</feature>
<accession>A0A8S4B8H6</accession>
<evidence type="ECO:0000256" key="7">
    <source>
        <dbReference type="ARBA" id="ARBA00023224"/>
    </source>
</evidence>
<keyword evidence="7" id="KW-0807">Transducer</keyword>
<dbReference type="Pfam" id="PF00001">
    <property type="entry name" value="7tm_1"/>
    <property type="match status" value="1"/>
</dbReference>
<reference evidence="10" key="1">
    <citation type="submission" date="2021-05" db="EMBL/GenBank/DDBJ databases">
        <authorList>
            <person name="Tigano A."/>
        </authorList>
    </citation>
    <scope>NUCLEOTIDE SEQUENCE</scope>
</reference>
<dbReference type="PRINTS" id="PR00237">
    <property type="entry name" value="GPCRRHODOPSN"/>
</dbReference>